<name>A0ABM1VG19_SOLPN</name>
<evidence type="ECO:0000313" key="2">
    <source>
        <dbReference type="RefSeq" id="XP_027774687.1"/>
    </source>
</evidence>
<dbReference type="RefSeq" id="XP_027774687.1">
    <property type="nucleotide sequence ID" value="XM_027918886.1"/>
</dbReference>
<reference evidence="1" key="1">
    <citation type="journal article" date="2014" name="Nat. Genet.">
        <title>The genome of the stress-tolerant wild tomato species Solanum pennellii.</title>
        <authorList>
            <person name="Bolger A."/>
            <person name="Scossa F."/>
            <person name="Bolger M.E."/>
            <person name="Lanz C."/>
            <person name="Maumus F."/>
            <person name="Tohge T."/>
            <person name="Quesneville H."/>
            <person name="Alseekh S."/>
            <person name="Sorensen I."/>
            <person name="Lichtenstein G."/>
            <person name="Fich E.A."/>
            <person name="Conte M."/>
            <person name="Keller H."/>
            <person name="Schneeberger K."/>
            <person name="Schwacke R."/>
            <person name="Ofner I."/>
            <person name="Vrebalov J."/>
            <person name="Xu Y."/>
            <person name="Osorio S."/>
            <person name="Aflitos S.A."/>
            <person name="Schijlen E."/>
            <person name="Jimenez-Gomez J.M."/>
            <person name="Ryngajllo M."/>
            <person name="Kimura S."/>
            <person name="Kumar R."/>
            <person name="Koenig D."/>
            <person name="Headland L.R."/>
            <person name="Maloof J.N."/>
            <person name="Sinha N."/>
            <person name="van Ham R.C."/>
            <person name="Lankhorst R.K."/>
            <person name="Mao L."/>
            <person name="Vogel A."/>
            <person name="Arsova B."/>
            <person name="Panstruga R."/>
            <person name="Fei Z."/>
            <person name="Rose J.K."/>
            <person name="Zamir D."/>
            <person name="Carrari F."/>
            <person name="Giovannoni J.J."/>
            <person name="Weigel D."/>
            <person name="Usadel B."/>
            <person name="Fernie A.R."/>
        </authorList>
    </citation>
    <scope>NUCLEOTIDE SEQUENCE [LARGE SCALE GENOMIC DNA]</scope>
    <source>
        <strain evidence="1">cv. LA0716</strain>
    </source>
</reference>
<evidence type="ECO:0000313" key="1">
    <source>
        <dbReference type="Proteomes" id="UP000694930"/>
    </source>
</evidence>
<proteinExistence type="predicted"/>
<gene>
    <name evidence="2" type="primary">LOC114078296</name>
</gene>
<sequence>MNELLSHISTQSRLVITSFGSDSSTDVVGSDAICIEVPIDDIRVGDSLLVFSGETIFVDDSPLRIEAFSTGSHQQFPRLLIWWFLHIYSSLEYGVRTCWWEISGMLWNLLRCAQGGLDNTV</sequence>
<reference evidence="2" key="2">
    <citation type="submission" date="2025-08" db="UniProtKB">
        <authorList>
            <consortium name="RefSeq"/>
        </authorList>
    </citation>
    <scope>IDENTIFICATION</scope>
</reference>
<organism evidence="1 2">
    <name type="scientific">Solanum pennellii</name>
    <name type="common">Tomato</name>
    <name type="synonym">Lycopersicon pennellii</name>
    <dbReference type="NCBI Taxonomy" id="28526"/>
    <lineage>
        <taxon>Eukaryota</taxon>
        <taxon>Viridiplantae</taxon>
        <taxon>Streptophyta</taxon>
        <taxon>Embryophyta</taxon>
        <taxon>Tracheophyta</taxon>
        <taxon>Spermatophyta</taxon>
        <taxon>Magnoliopsida</taxon>
        <taxon>eudicotyledons</taxon>
        <taxon>Gunneridae</taxon>
        <taxon>Pentapetalae</taxon>
        <taxon>asterids</taxon>
        <taxon>lamiids</taxon>
        <taxon>Solanales</taxon>
        <taxon>Solanaceae</taxon>
        <taxon>Solanoideae</taxon>
        <taxon>Solaneae</taxon>
        <taxon>Solanum</taxon>
        <taxon>Solanum subgen. Lycopersicon</taxon>
    </lineage>
</organism>
<dbReference type="Proteomes" id="UP000694930">
    <property type="component" value="Chromosome 8"/>
</dbReference>
<protein>
    <submittedName>
        <fullName evidence="2">Copper-transporting ATPase PAA2, chloroplastic-like</fullName>
    </submittedName>
</protein>
<keyword evidence="1" id="KW-1185">Reference proteome</keyword>
<accession>A0ABM1VG19</accession>
<dbReference type="GeneID" id="114078296"/>